<proteinExistence type="predicted"/>
<name>A0A4S8KJH9_DENBC</name>
<accession>A0A4S8KJH9</accession>
<feature type="chain" id="PRO_5020196437" evidence="1">
    <location>
        <begin position="20"/>
        <end position="189"/>
    </location>
</feature>
<dbReference type="AlphaFoldDB" id="A0A4S8KJH9"/>
<evidence type="ECO:0000313" key="2">
    <source>
        <dbReference type="EMBL" id="THU75607.1"/>
    </source>
</evidence>
<sequence length="189" mass="20435">MKFIAPLAFVAAMAASVLGQSVQFGAPENGAPVSARTNTLHILLECLSRTVPITTCYSDLDGIAPDLVPTLDHPVTFHHLAAPHGVLAVHSLQSTNYRVFETRGLSATNAIQGSIRRPLLEARVEFDRQGCPSPAAVSASCSYLKIITVLNYHCAYLRFITSNLHAGSRSPAVHRQALSTFRPSRMEKV</sequence>
<protein>
    <submittedName>
        <fullName evidence="2">Uncharacterized protein</fullName>
    </submittedName>
</protein>
<evidence type="ECO:0000256" key="1">
    <source>
        <dbReference type="SAM" id="SignalP"/>
    </source>
</evidence>
<reference evidence="2 3" key="1">
    <citation type="journal article" date="2019" name="Nat. Ecol. Evol.">
        <title>Megaphylogeny resolves global patterns of mushroom evolution.</title>
        <authorList>
            <person name="Varga T."/>
            <person name="Krizsan K."/>
            <person name="Foldi C."/>
            <person name="Dima B."/>
            <person name="Sanchez-Garcia M."/>
            <person name="Sanchez-Ramirez S."/>
            <person name="Szollosi G.J."/>
            <person name="Szarkandi J.G."/>
            <person name="Papp V."/>
            <person name="Albert L."/>
            <person name="Andreopoulos W."/>
            <person name="Angelini C."/>
            <person name="Antonin V."/>
            <person name="Barry K.W."/>
            <person name="Bougher N.L."/>
            <person name="Buchanan P."/>
            <person name="Buyck B."/>
            <person name="Bense V."/>
            <person name="Catcheside P."/>
            <person name="Chovatia M."/>
            <person name="Cooper J."/>
            <person name="Damon W."/>
            <person name="Desjardin D."/>
            <person name="Finy P."/>
            <person name="Geml J."/>
            <person name="Haridas S."/>
            <person name="Hughes K."/>
            <person name="Justo A."/>
            <person name="Karasinski D."/>
            <person name="Kautmanova I."/>
            <person name="Kiss B."/>
            <person name="Kocsube S."/>
            <person name="Kotiranta H."/>
            <person name="LaButti K.M."/>
            <person name="Lechner B.E."/>
            <person name="Liimatainen K."/>
            <person name="Lipzen A."/>
            <person name="Lukacs Z."/>
            <person name="Mihaltcheva S."/>
            <person name="Morgado L.N."/>
            <person name="Niskanen T."/>
            <person name="Noordeloos M.E."/>
            <person name="Ohm R.A."/>
            <person name="Ortiz-Santana B."/>
            <person name="Ovrebo C."/>
            <person name="Racz N."/>
            <person name="Riley R."/>
            <person name="Savchenko A."/>
            <person name="Shiryaev A."/>
            <person name="Soop K."/>
            <person name="Spirin V."/>
            <person name="Szebenyi C."/>
            <person name="Tomsovsky M."/>
            <person name="Tulloss R.E."/>
            <person name="Uehling J."/>
            <person name="Grigoriev I.V."/>
            <person name="Vagvolgyi C."/>
            <person name="Papp T."/>
            <person name="Martin F.M."/>
            <person name="Miettinen O."/>
            <person name="Hibbett D.S."/>
            <person name="Nagy L.G."/>
        </authorList>
    </citation>
    <scope>NUCLEOTIDE SEQUENCE [LARGE SCALE GENOMIC DNA]</scope>
    <source>
        <strain evidence="2 3">CBS 962.96</strain>
    </source>
</reference>
<evidence type="ECO:0000313" key="3">
    <source>
        <dbReference type="Proteomes" id="UP000297245"/>
    </source>
</evidence>
<keyword evidence="1" id="KW-0732">Signal</keyword>
<dbReference type="Proteomes" id="UP000297245">
    <property type="component" value="Unassembled WGS sequence"/>
</dbReference>
<dbReference type="EMBL" id="ML181802">
    <property type="protein sequence ID" value="THU75607.1"/>
    <property type="molecule type" value="Genomic_DNA"/>
</dbReference>
<feature type="signal peptide" evidence="1">
    <location>
        <begin position="1"/>
        <end position="19"/>
    </location>
</feature>
<organism evidence="2 3">
    <name type="scientific">Dendrothele bispora (strain CBS 962.96)</name>
    <dbReference type="NCBI Taxonomy" id="1314807"/>
    <lineage>
        <taxon>Eukaryota</taxon>
        <taxon>Fungi</taxon>
        <taxon>Dikarya</taxon>
        <taxon>Basidiomycota</taxon>
        <taxon>Agaricomycotina</taxon>
        <taxon>Agaricomycetes</taxon>
        <taxon>Agaricomycetidae</taxon>
        <taxon>Agaricales</taxon>
        <taxon>Agaricales incertae sedis</taxon>
        <taxon>Dendrothele</taxon>
    </lineage>
</organism>
<gene>
    <name evidence="2" type="ORF">K435DRAFT_880479</name>
</gene>
<keyword evidence="3" id="KW-1185">Reference proteome</keyword>